<evidence type="ECO:0000313" key="8">
    <source>
        <dbReference type="EMBL" id="CAF1338924.1"/>
    </source>
</evidence>
<dbReference type="GO" id="GO:0005829">
    <property type="term" value="C:cytosol"/>
    <property type="evidence" value="ECO:0007669"/>
    <property type="project" value="TreeGrafter"/>
</dbReference>
<dbReference type="EMBL" id="CAJNOJ010000158">
    <property type="protein sequence ID" value="CAF1217067.1"/>
    <property type="molecule type" value="Genomic_DNA"/>
</dbReference>
<feature type="domain" description="Helicase C-terminal" evidence="6">
    <location>
        <begin position="1"/>
        <end position="110"/>
    </location>
</feature>
<evidence type="ECO:0000313" key="10">
    <source>
        <dbReference type="Proteomes" id="UP000663852"/>
    </source>
</evidence>
<comment type="caution">
    <text evidence="7">The sequence shown here is derived from an EMBL/GenBank/DDBJ whole genome shotgun (WGS) entry which is preliminary data.</text>
</comment>
<evidence type="ECO:0000256" key="5">
    <source>
        <dbReference type="SAM" id="MobiDB-lite"/>
    </source>
</evidence>
<evidence type="ECO:0000313" key="7">
    <source>
        <dbReference type="EMBL" id="CAF1217067.1"/>
    </source>
</evidence>
<dbReference type="InterPro" id="IPR001650">
    <property type="entry name" value="Helicase_C-like"/>
</dbReference>
<keyword evidence="9" id="KW-1185">Reference proteome</keyword>
<keyword evidence="4" id="KW-0067">ATP-binding</keyword>
<dbReference type="PANTHER" id="PTHR47959:SF1">
    <property type="entry name" value="ATP-DEPENDENT RNA HELICASE DBPA"/>
    <property type="match status" value="1"/>
</dbReference>
<dbReference type="SUPFAM" id="SSF52540">
    <property type="entry name" value="P-loop containing nucleoside triphosphate hydrolases"/>
    <property type="match status" value="1"/>
</dbReference>
<dbReference type="AlphaFoldDB" id="A0A814XFA5"/>
<dbReference type="PROSITE" id="PS51194">
    <property type="entry name" value="HELICASE_CTER"/>
    <property type="match status" value="1"/>
</dbReference>
<dbReference type="InterPro" id="IPR027417">
    <property type="entry name" value="P-loop_NTPase"/>
</dbReference>
<keyword evidence="1" id="KW-0547">Nucleotide-binding</keyword>
<dbReference type="GO" id="GO:0005524">
    <property type="term" value="F:ATP binding"/>
    <property type="evidence" value="ECO:0007669"/>
    <property type="project" value="UniProtKB-KW"/>
</dbReference>
<dbReference type="GO" id="GO:0003724">
    <property type="term" value="F:RNA helicase activity"/>
    <property type="evidence" value="ECO:0007669"/>
    <property type="project" value="TreeGrafter"/>
</dbReference>
<evidence type="ECO:0000256" key="2">
    <source>
        <dbReference type="ARBA" id="ARBA00022801"/>
    </source>
</evidence>
<evidence type="ECO:0000313" key="9">
    <source>
        <dbReference type="Proteomes" id="UP000663828"/>
    </source>
</evidence>
<reference evidence="7" key="1">
    <citation type="submission" date="2021-02" db="EMBL/GenBank/DDBJ databases">
        <authorList>
            <person name="Nowell W R."/>
        </authorList>
    </citation>
    <scope>NUCLEOTIDE SEQUENCE</scope>
</reference>
<dbReference type="Proteomes" id="UP000663852">
    <property type="component" value="Unassembled WGS sequence"/>
</dbReference>
<feature type="region of interest" description="Disordered" evidence="5">
    <location>
        <begin position="100"/>
        <end position="120"/>
    </location>
</feature>
<sequence>MIFPRLNLVSSLYPHFMSFRQGQIRVLITTDVAARGLDIPQVDLVILTSPPQDWESYVHRSGRTGRAGRQGVAICMFTDDQSKQLKLVQQNANIHFSNISGVPSNAPEERQRQIRRQMIN</sequence>
<proteinExistence type="predicted"/>
<accession>A0A814XFA5</accession>
<name>A0A814XFA5_ADIRI</name>
<gene>
    <name evidence="7" type="ORF">EDS130_LOCUS26205</name>
    <name evidence="8" type="ORF">XAT740_LOCUS30846</name>
</gene>
<dbReference type="EMBL" id="CAJNOR010002770">
    <property type="protein sequence ID" value="CAF1338924.1"/>
    <property type="molecule type" value="Genomic_DNA"/>
</dbReference>
<keyword evidence="2" id="KW-0378">Hydrolase</keyword>
<dbReference type="GO" id="GO:0016787">
    <property type="term" value="F:hydrolase activity"/>
    <property type="evidence" value="ECO:0007669"/>
    <property type="project" value="UniProtKB-KW"/>
</dbReference>
<dbReference type="Proteomes" id="UP000663828">
    <property type="component" value="Unassembled WGS sequence"/>
</dbReference>
<evidence type="ECO:0000256" key="1">
    <source>
        <dbReference type="ARBA" id="ARBA00022741"/>
    </source>
</evidence>
<dbReference type="SMART" id="SM00490">
    <property type="entry name" value="HELICc"/>
    <property type="match status" value="1"/>
</dbReference>
<dbReference type="OrthoDB" id="10259843at2759"/>
<organism evidence="7 10">
    <name type="scientific">Adineta ricciae</name>
    <name type="common">Rotifer</name>
    <dbReference type="NCBI Taxonomy" id="249248"/>
    <lineage>
        <taxon>Eukaryota</taxon>
        <taxon>Metazoa</taxon>
        <taxon>Spiralia</taxon>
        <taxon>Gnathifera</taxon>
        <taxon>Rotifera</taxon>
        <taxon>Eurotatoria</taxon>
        <taxon>Bdelloidea</taxon>
        <taxon>Adinetida</taxon>
        <taxon>Adinetidae</taxon>
        <taxon>Adineta</taxon>
    </lineage>
</organism>
<dbReference type="PANTHER" id="PTHR47959">
    <property type="entry name" value="ATP-DEPENDENT RNA HELICASE RHLE-RELATED"/>
    <property type="match status" value="1"/>
</dbReference>
<dbReference type="InterPro" id="IPR050079">
    <property type="entry name" value="DEAD_box_RNA_helicase"/>
</dbReference>
<keyword evidence="3" id="KW-0347">Helicase</keyword>
<dbReference type="Pfam" id="PF00271">
    <property type="entry name" value="Helicase_C"/>
    <property type="match status" value="1"/>
</dbReference>
<dbReference type="CDD" id="cd18787">
    <property type="entry name" value="SF2_C_DEAD"/>
    <property type="match status" value="1"/>
</dbReference>
<evidence type="ECO:0000256" key="4">
    <source>
        <dbReference type="ARBA" id="ARBA00022840"/>
    </source>
</evidence>
<protein>
    <recommendedName>
        <fullName evidence="6">Helicase C-terminal domain-containing protein</fullName>
    </recommendedName>
</protein>
<evidence type="ECO:0000259" key="6">
    <source>
        <dbReference type="PROSITE" id="PS51194"/>
    </source>
</evidence>
<dbReference type="Gene3D" id="3.40.50.300">
    <property type="entry name" value="P-loop containing nucleotide triphosphate hydrolases"/>
    <property type="match status" value="1"/>
</dbReference>
<evidence type="ECO:0000256" key="3">
    <source>
        <dbReference type="ARBA" id="ARBA00022806"/>
    </source>
</evidence>